<dbReference type="GO" id="GO:1990904">
    <property type="term" value="C:ribonucleoprotein complex"/>
    <property type="evidence" value="ECO:0007669"/>
    <property type="project" value="UniProtKB-KW"/>
</dbReference>
<reference evidence="8" key="1">
    <citation type="submission" date="2021-01" db="EMBL/GenBank/DDBJ databases">
        <title>Organellar DNAs of a non-photosynthetic diatom.</title>
        <authorList>
            <person name="Kamikawa R."/>
            <person name="Tanizawa Y."/>
        </authorList>
    </citation>
    <scope>NUCLEOTIDE SEQUENCE</scope>
    <source>
        <strain evidence="8">NIES-4239</strain>
    </source>
</reference>
<dbReference type="PANTHER" id="PTHR10746">
    <property type="entry name" value="50S RIBOSOMAL PROTEIN L4"/>
    <property type="match status" value="1"/>
</dbReference>
<dbReference type="Pfam" id="PF00573">
    <property type="entry name" value="Ribosomal_L4"/>
    <property type="match status" value="1"/>
</dbReference>
<dbReference type="Gene3D" id="3.40.1370.10">
    <property type="match status" value="1"/>
</dbReference>
<evidence type="ECO:0000256" key="3">
    <source>
        <dbReference type="ARBA" id="ARBA00022884"/>
    </source>
</evidence>
<evidence type="ECO:0000256" key="5">
    <source>
        <dbReference type="ARBA" id="ARBA00023274"/>
    </source>
</evidence>
<geneLocation type="plastid" evidence="8"/>
<name>A0A7R7TR33_9STRA</name>
<dbReference type="PANTHER" id="PTHR10746:SF17">
    <property type="entry name" value="LARGE RIBOSOMAL SUBUNIT PROTEIN UL4C"/>
    <property type="match status" value="1"/>
</dbReference>
<dbReference type="GO" id="GO:0005840">
    <property type="term" value="C:ribosome"/>
    <property type="evidence" value="ECO:0007669"/>
    <property type="project" value="UniProtKB-KW"/>
</dbReference>
<dbReference type="InterPro" id="IPR013005">
    <property type="entry name" value="Ribosomal_uL4-like"/>
</dbReference>
<keyword evidence="4 8" id="KW-0689">Ribosomal protein</keyword>
<evidence type="ECO:0000256" key="4">
    <source>
        <dbReference type="ARBA" id="ARBA00022980"/>
    </source>
</evidence>
<dbReference type="AlphaFoldDB" id="A0A7R7TR33"/>
<sequence length="211" mass="24310">MLITKEIKFNIFDIYGTWLTSKNIKLTILSKTGNYLIFENYLRFLKLKKNYLASTKTRKEVKGGGRKPWKQKGLGKARAGSIRSPLWRGGGVTFGPKPKKISLKINKKEKKLALKILFYNRKNNIIIIKDFENQSYSIKTKKSLNLLTNFNIDINKKILIILSKNLINFKLSVKNLKNVKVVSFLNLNVSNLLKYKQILMSLSSLNLLTNI</sequence>
<evidence type="ECO:0000256" key="2">
    <source>
        <dbReference type="ARBA" id="ARBA00022730"/>
    </source>
</evidence>
<evidence type="ECO:0000256" key="1">
    <source>
        <dbReference type="ARBA" id="ARBA00010528"/>
    </source>
</evidence>
<dbReference type="InterPro" id="IPR002136">
    <property type="entry name" value="Ribosomal_uL4"/>
</dbReference>
<evidence type="ECO:0000256" key="7">
    <source>
        <dbReference type="ARBA" id="ARBA00035387"/>
    </source>
</evidence>
<dbReference type="GO" id="GO:0006412">
    <property type="term" value="P:translation"/>
    <property type="evidence" value="ECO:0007669"/>
    <property type="project" value="InterPro"/>
</dbReference>
<keyword evidence="8" id="KW-0934">Plastid</keyword>
<accession>A0A7R7TR33</accession>
<evidence type="ECO:0000313" key="8">
    <source>
        <dbReference type="EMBL" id="BCQ06578.1"/>
    </source>
</evidence>
<gene>
    <name evidence="8" type="primary">rpl4</name>
</gene>
<evidence type="ECO:0000256" key="6">
    <source>
        <dbReference type="ARBA" id="ARBA00035208"/>
    </source>
</evidence>
<keyword evidence="5" id="KW-0687">Ribonucleoprotein</keyword>
<dbReference type="SUPFAM" id="SSF52166">
    <property type="entry name" value="Ribosomal protein L4"/>
    <property type="match status" value="1"/>
</dbReference>
<organism evidence="8">
    <name type="scientific">Nitzschia putrida</name>
    <dbReference type="NCBI Taxonomy" id="2742595"/>
    <lineage>
        <taxon>Eukaryota</taxon>
        <taxon>Sar</taxon>
        <taxon>Stramenopiles</taxon>
        <taxon>Ochrophyta</taxon>
        <taxon>Bacillariophyta</taxon>
        <taxon>Bacillariophyceae</taxon>
        <taxon>Bacillariophycidae</taxon>
        <taxon>Bacillariales</taxon>
        <taxon>Bacillariaceae</taxon>
        <taxon>Nitzschia</taxon>
    </lineage>
</organism>
<dbReference type="GO" id="GO:0003735">
    <property type="term" value="F:structural constituent of ribosome"/>
    <property type="evidence" value="ECO:0007669"/>
    <property type="project" value="InterPro"/>
</dbReference>
<comment type="similarity">
    <text evidence="1">Belongs to the universal ribosomal protein uL4 family.</text>
</comment>
<dbReference type="InterPro" id="IPR023574">
    <property type="entry name" value="Ribosomal_uL4_dom_sf"/>
</dbReference>
<proteinExistence type="inferred from homology"/>
<dbReference type="NCBIfam" id="TIGR03953">
    <property type="entry name" value="rplD_bact"/>
    <property type="match status" value="1"/>
</dbReference>
<dbReference type="EMBL" id="LC600867">
    <property type="protein sequence ID" value="BCQ06578.1"/>
    <property type="molecule type" value="Genomic_DNA"/>
</dbReference>
<dbReference type="GO" id="GO:0019843">
    <property type="term" value="F:rRNA binding"/>
    <property type="evidence" value="ECO:0007669"/>
    <property type="project" value="UniProtKB-KW"/>
</dbReference>
<keyword evidence="2" id="KW-0699">rRNA-binding</keyword>
<keyword evidence="3" id="KW-0694">RNA-binding</keyword>
<protein>
    <recommendedName>
        <fullName evidence="6">Large ribosomal subunit protein uL4c</fullName>
    </recommendedName>
    <alternativeName>
        <fullName evidence="7">50S ribosomal protein L4, chloroplastic</fullName>
    </alternativeName>
</protein>